<sequence>MSGKIELVRELCNEIRYLRALCEENNIDYRREGTAHLEDEESILNSFEFDSMTDTLLLLSNMSKYNEVILDRGFEKKEVSRERLTRLRNIIDLKGEIKVSCAYTW</sequence>
<protein>
    <submittedName>
        <fullName evidence="1">Uncharacterized protein</fullName>
    </submittedName>
</protein>
<comment type="caution">
    <text evidence="1">The sequence shown here is derived from an EMBL/GenBank/DDBJ whole genome shotgun (WGS) entry which is preliminary data.</text>
</comment>
<dbReference type="OrthoDB" id="342761at2759"/>
<accession>A0A9D5DIL7</accession>
<name>A0A9D5DIL7_9CRYT</name>
<dbReference type="Proteomes" id="UP001067231">
    <property type="component" value="Unassembled WGS sequence"/>
</dbReference>
<evidence type="ECO:0000313" key="1">
    <source>
        <dbReference type="EMBL" id="KAJ1608680.1"/>
    </source>
</evidence>
<reference evidence="1" key="1">
    <citation type="submission" date="2022-10" db="EMBL/GenBank/DDBJ databases">
        <title>Adaptive evolution leads to modifications in subtelomeric GC content in a zoonotic Cryptosporidium species.</title>
        <authorList>
            <person name="Li J."/>
            <person name="Feng Y."/>
            <person name="Xiao L."/>
        </authorList>
    </citation>
    <scope>NUCLEOTIDE SEQUENCE</scope>
    <source>
        <strain evidence="1">33844</strain>
    </source>
</reference>
<gene>
    <name evidence="1" type="ORF">OJ253_1833</name>
</gene>
<dbReference type="EMBL" id="JAPCXC010000041">
    <property type="protein sequence ID" value="KAJ1608680.1"/>
    <property type="molecule type" value="Genomic_DNA"/>
</dbReference>
<dbReference type="AlphaFoldDB" id="A0A9D5DIL7"/>
<organism evidence="1">
    <name type="scientific">Cryptosporidium canis</name>
    <dbReference type="NCBI Taxonomy" id="195482"/>
    <lineage>
        <taxon>Eukaryota</taxon>
        <taxon>Sar</taxon>
        <taxon>Alveolata</taxon>
        <taxon>Apicomplexa</taxon>
        <taxon>Conoidasida</taxon>
        <taxon>Coccidia</taxon>
        <taxon>Eucoccidiorida</taxon>
        <taxon>Eimeriorina</taxon>
        <taxon>Cryptosporidiidae</taxon>
        <taxon>Cryptosporidium</taxon>
    </lineage>
</organism>
<proteinExistence type="predicted"/>